<accession>A0A9P7EWG0</accession>
<proteinExistence type="predicted"/>
<sequence>MSNTESSTSADSWPSDFNDGAESKQGCSSLKELHSAKSQGLLPWPRLQKGVFQLQNDYVKDTNKLQLCLKRKRSQYELNNALDNLPQGGTNPGKKVSWKHDRLKRKFGYLIDEIVGVLEAVSRIEAAIGTQNAILIETLLEQHVVVITIALPSLSWARLPIALYLDLDHWQSQSASKTHWPDKNWAAPDKMSHGSRWLCRSAPKCAAKFRCAGEAHECSIHDYGYQYALLMVPDVLEKLMIIGTDVAGSTAEFWGPCTLL</sequence>
<dbReference type="EMBL" id="JABBWM010000087">
    <property type="protein sequence ID" value="KAG2092952.1"/>
    <property type="molecule type" value="Genomic_DNA"/>
</dbReference>
<name>A0A9P7EWG0_9AGAM</name>
<evidence type="ECO:0000256" key="1">
    <source>
        <dbReference type="SAM" id="MobiDB-lite"/>
    </source>
</evidence>
<dbReference type="RefSeq" id="XP_041287043.1">
    <property type="nucleotide sequence ID" value="XM_041434282.1"/>
</dbReference>
<reference evidence="2" key="1">
    <citation type="journal article" date="2020" name="New Phytol.">
        <title>Comparative genomics reveals dynamic genome evolution in host specialist ectomycorrhizal fungi.</title>
        <authorList>
            <person name="Lofgren L.A."/>
            <person name="Nguyen N.H."/>
            <person name="Vilgalys R."/>
            <person name="Ruytinx J."/>
            <person name="Liao H.L."/>
            <person name="Branco S."/>
            <person name="Kuo A."/>
            <person name="LaButti K."/>
            <person name="Lipzen A."/>
            <person name="Andreopoulos W."/>
            <person name="Pangilinan J."/>
            <person name="Riley R."/>
            <person name="Hundley H."/>
            <person name="Na H."/>
            <person name="Barry K."/>
            <person name="Grigoriev I.V."/>
            <person name="Stajich J.E."/>
            <person name="Kennedy P.G."/>
        </authorList>
    </citation>
    <scope>NUCLEOTIDE SEQUENCE</scope>
    <source>
        <strain evidence="2">FC423</strain>
    </source>
</reference>
<dbReference type="OrthoDB" id="2686705at2759"/>
<feature type="region of interest" description="Disordered" evidence="1">
    <location>
        <begin position="1"/>
        <end position="29"/>
    </location>
</feature>
<comment type="caution">
    <text evidence="2">The sequence shown here is derived from an EMBL/GenBank/DDBJ whole genome shotgun (WGS) entry which is preliminary data.</text>
</comment>
<evidence type="ECO:0000313" key="3">
    <source>
        <dbReference type="Proteomes" id="UP000823399"/>
    </source>
</evidence>
<dbReference type="AlphaFoldDB" id="A0A9P7EWG0"/>
<organism evidence="2 3">
    <name type="scientific">Suillus discolor</name>
    <dbReference type="NCBI Taxonomy" id="1912936"/>
    <lineage>
        <taxon>Eukaryota</taxon>
        <taxon>Fungi</taxon>
        <taxon>Dikarya</taxon>
        <taxon>Basidiomycota</taxon>
        <taxon>Agaricomycotina</taxon>
        <taxon>Agaricomycetes</taxon>
        <taxon>Agaricomycetidae</taxon>
        <taxon>Boletales</taxon>
        <taxon>Suillineae</taxon>
        <taxon>Suillaceae</taxon>
        <taxon>Suillus</taxon>
    </lineage>
</organism>
<gene>
    <name evidence="2" type="ORF">F5147DRAFT_657560</name>
</gene>
<dbReference type="Proteomes" id="UP000823399">
    <property type="component" value="Unassembled WGS sequence"/>
</dbReference>
<keyword evidence="3" id="KW-1185">Reference proteome</keyword>
<dbReference type="GeneID" id="64696541"/>
<protein>
    <submittedName>
        <fullName evidence="2">Uncharacterized protein</fullName>
    </submittedName>
</protein>
<feature type="compositionally biased region" description="Polar residues" evidence="1">
    <location>
        <begin position="1"/>
        <end position="12"/>
    </location>
</feature>
<evidence type="ECO:0000313" key="2">
    <source>
        <dbReference type="EMBL" id="KAG2092952.1"/>
    </source>
</evidence>